<dbReference type="EMBL" id="CP025791">
    <property type="protein sequence ID" value="AUP80640.1"/>
    <property type="molecule type" value="Genomic_DNA"/>
</dbReference>
<dbReference type="InterPro" id="IPR026444">
    <property type="entry name" value="Secre_tail"/>
</dbReference>
<accession>A0A2K9PU94</accession>
<organism evidence="3 4">
    <name type="scientific">Flavivirga eckloniae</name>
    <dbReference type="NCBI Taxonomy" id="1803846"/>
    <lineage>
        <taxon>Bacteria</taxon>
        <taxon>Pseudomonadati</taxon>
        <taxon>Bacteroidota</taxon>
        <taxon>Flavobacteriia</taxon>
        <taxon>Flavobacteriales</taxon>
        <taxon>Flavobacteriaceae</taxon>
        <taxon>Flavivirga</taxon>
    </lineage>
</organism>
<name>A0A2K9PU94_9FLAO</name>
<keyword evidence="4" id="KW-1185">Reference proteome</keyword>
<dbReference type="AlphaFoldDB" id="A0A2K9PU94"/>
<dbReference type="Pfam" id="PF16328">
    <property type="entry name" value="DUF4961"/>
    <property type="match status" value="1"/>
</dbReference>
<dbReference type="OrthoDB" id="1406466at2"/>
<dbReference type="NCBIfam" id="TIGR04183">
    <property type="entry name" value="Por_Secre_tail"/>
    <property type="match status" value="1"/>
</dbReference>
<dbReference type="RefSeq" id="WP_102757286.1">
    <property type="nucleotide sequence ID" value="NZ_CP025791.1"/>
</dbReference>
<dbReference type="InterPro" id="IPR032522">
    <property type="entry name" value="DUF4961"/>
</dbReference>
<sequence length="288" mass="31226">MKKLFKPIRKKTVSVILLCFTLLLFVKCITIEGVTQPTTATTGEVINITLDLKMLPEADDDEYLIFGFLAPISWDVENTATVTYTSTVGNGTMSLAPVDEIAPNSSTNLTWANEMASELGIGANSGDVKWIVFKSDVELVGANGVEITGEIQLQVTVGPENLKTQLGYAVANSNYGVKVSNGYHAVSFTNCMEVTGGTNPIHDLCASLSVDNEAFDQASILPNPFNHTLRIDSQDRLQKVEIYSMLGKKVGDIHSGFKNIPTDYISKGVYVVKVYSDKGATTKTLIKN</sequence>
<evidence type="ECO:0000259" key="2">
    <source>
        <dbReference type="Pfam" id="PF18962"/>
    </source>
</evidence>
<evidence type="ECO:0000313" key="3">
    <source>
        <dbReference type="EMBL" id="AUP80640.1"/>
    </source>
</evidence>
<dbReference type="KEGG" id="fek:C1H87_18750"/>
<feature type="domain" description="Secretion system C-terminal sorting" evidence="2">
    <location>
        <begin position="220"/>
        <end position="286"/>
    </location>
</feature>
<dbReference type="Proteomes" id="UP000235826">
    <property type="component" value="Chromosome"/>
</dbReference>
<dbReference type="Pfam" id="PF18962">
    <property type="entry name" value="Por_Secre_tail"/>
    <property type="match status" value="1"/>
</dbReference>
<proteinExistence type="predicted"/>
<protein>
    <recommendedName>
        <fullName evidence="2">Secretion system C-terminal sorting domain-containing protein</fullName>
    </recommendedName>
</protein>
<reference evidence="3 4" key="1">
    <citation type="submission" date="2018-01" db="EMBL/GenBank/DDBJ databases">
        <title>Complete genome sequence of Flavivirga eckloniae ECD14 isolated from seaweed Ecklonia cava.</title>
        <authorList>
            <person name="Lee J.H."/>
            <person name="Baik K.S."/>
            <person name="Seong C.N."/>
        </authorList>
    </citation>
    <scope>NUCLEOTIDE SEQUENCE [LARGE SCALE GENOMIC DNA]</scope>
    <source>
        <strain evidence="3 4">ECD14</strain>
    </source>
</reference>
<gene>
    <name evidence="3" type="ORF">C1H87_18750</name>
</gene>
<keyword evidence="1" id="KW-0732">Signal</keyword>
<evidence type="ECO:0000313" key="4">
    <source>
        <dbReference type="Proteomes" id="UP000235826"/>
    </source>
</evidence>
<evidence type="ECO:0000256" key="1">
    <source>
        <dbReference type="ARBA" id="ARBA00022729"/>
    </source>
</evidence>